<name>A0A1I0M5I4_9FIRM</name>
<dbReference type="NCBIfam" id="NF001908">
    <property type="entry name" value="PRK00668.1"/>
    <property type="match status" value="1"/>
</dbReference>
<dbReference type="PANTHER" id="PTHR11349">
    <property type="entry name" value="NUCLEOSIDE DIPHOSPHATE KINASE"/>
    <property type="match status" value="1"/>
</dbReference>
<feature type="binding site" evidence="12">
    <location>
        <position position="85"/>
    </location>
    <ligand>
        <name>ATP</name>
        <dbReference type="ChEBI" id="CHEBI:30616"/>
    </ligand>
</feature>
<feature type="domain" description="Nucleoside diphosphate kinase-like" evidence="14">
    <location>
        <begin position="1"/>
        <end position="138"/>
    </location>
</feature>
<gene>
    <name evidence="15" type="ORF">SAMN05421659_101206</name>
</gene>
<evidence type="ECO:0000256" key="12">
    <source>
        <dbReference type="PROSITE-ProRule" id="PRU00706"/>
    </source>
</evidence>
<evidence type="ECO:0000256" key="5">
    <source>
        <dbReference type="ARBA" id="ARBA00022679"/>
    </source>
</evidence>
<dbReference type="GO" id="GO:0006241">
    <property type="term" value="P:CTP biosynthetic process"/>
    <property type="evidence" value="ECO:0007669"/>
    <property type="project" value="InterPro"/>
</dbReference>
<dbReference type="GO" id="GO:0004550">
    <property type="term" value="F:nucleoside diphosphate kinase activity"/>
    <property type="evidence" value="ECO:0007669"/>
    <property type="project" value="UniProtKB-EC"/>
</dbReference>
<dbReference type="FunFam" id="3.30.70.141:FF:000003">
    <property type="entry name" value="Nucleoside diphosphate kinase"/>
    <property type="match status" value="1"/>
</dbReference>
<dbReference type="GO" id="GO:0046872">
    <property type="term" value="F:metal ion binding"/>
    <property type="evidence" value="ECO:0007669"/>
    <property type="project" value="UniProtKB-KW"/>
</dbReference>
<keyword evidence="16" id="KW-1185">Reference proteome</keyword>
<dbReference type="GO" id="GO:0005524">
    <property type="term" value="F:ATP binding"/>
    <property type="evidence" value="ECO:0007669"/>
    <property type="project" value="UniProtKB-KW"/>
</dbReference>
<evidence type="ECO:0000256" key="8">
    <source>
        <dbReference type="ARBA" id="ARBA00022777"/>
    </source>
</evidence>
<evidence type="ECO:0000256" key="3">
    <source>
        <dbReference type="ARBA" id="ARBA00012966"/>
    </source>
</evidence>
<comment type="similarity">
    <text evidence="2 12 13">Belongs to the NDK family.</text>
</comment>
<keyword evidence="8 15" id="KW-0418">Kinase</keyword>
<comment type="cofactor">
    <cofactor evidence="1">
        <name>Mg(2+)</name>
        <dbReference type="ChEBI" id="CHEBI:18420"/>
    </cofactor>
</comment>
<keyword evidence="5" id="KW-0808">Transferase</keyword>
<evidence type="ECO:0000256" key="11">
    <source>
        <dbReference type="ARBA" id="ARBA00023080"/>
    </source>
</evidence>
<protein>
    <recommendedName>
        <fullName evidence="4">Nucleoside diphosphate kinase</fullName>
        <ecNumber evidence="3">2.7.4.6</ecNumber>
    </recommendedName>
</protein>
<evidence type="ECO:0000256" key="4">
    <source>
        <dbReference type="ARBA" id="ARBA00017632"/>
    </source>
</evidence>
<feature type="binding site" evidence="12">
    <location>
        <position position="91"/>
    </location>
    <ligand>
        <name>ATP</name>
        <dbReference type="ChEBI" id="CHEBI:30616"/>
    </ligand>
</feature>
<dbReference type="PROSITE" id="PS51374">
    <property type="entry name" value="NDPK_LIKE"/>
    <property type="match status" value="1"/>
</dbReference>
<evidence type="ECO:0000256" key="10">
    <source>
        <dbReference type="ARBA" id="ARBA00022842"/>
    </source>
</evidence>
<feature type="binding site" evidence="12">
    <location>
        <position position="57"/>
    </location>
    <ligand>
        <name>ATP</name>
        <dbReference type="ChEBI" id="CHEBI:30616"/>
    </ligand>
</feature>
<dbReference type="GO" id="GO:0006183">
    <property type="term" value="P:GTP biosynthetic process"/>
    <property type="evidence" value="ECO:0007669"/>
    <property type="project" value="InterPro"/>
</dbReference>
<dbReference type="Proteomes" id="UP000199701">
    <property type="component" value="Unassembled WGS sequence"/>
</dbReference>
<evidence type="ECO:0000256" key="1">
    <source>
        <dbReference type="ARBA" id="ARBA00001946"/>
    </source>
</evidence>
<dbReference type="EC" id="2.7.4.6" evidence="3"/>
<accession>A0A1I0M5I4</accession>
<keyword evidence="10" id="KW-0460">Magnesium</keyword>
<feature type="active site" description="Pros-phosphohistidine intermediate" evidence="12">
    <location>
        <position position="115"/>
    </location>
</feature>
<keyword evidence="9" id="KW-0067">ATP-binding</keyword>
<evidence type="ECO:0000313" key="16">
    <source>
        <dbReference type="Proteomes" id="UP000199701"/>
    </source>
</evidence>
<evidence type="ECO:0000256" key="9">
    <source>
        <dbReference type="ARBA" id="ARBA00022840"/>
    </source>
</evidence>
<dbReference type="CDD" id="cd04413">
    <property type="entry name" value="NDPk_I"/>
    <property type="match status" value="1"/>
</dbReference>
<dbReference type="SUPFAM" id="SSF54919">
    <property type="entry name" value="Nucleoside diphosphate kinase, NDK"/>
    <property type="match status" value="1"/>
</dbReference>
<evidence type="ECO:0000256" key="2">
    <source>
        <dbReference type="ARBA" id="ARBA00008142"/>
    </source>
</evidence>
<dbReference type="OrthoDB" id="9801161at2"/>
<dbReference type="PRINTS" id="PR01243">
    <property type="entry name" value="NUCDPKINASE"/>
</dbReference>
<feature type="binding site" evidence="12">
    <location>
        <position position="112"/>
    </location>
    <ligand>
        <name>ATP</name>
        <dbReference type="ChEBI" id="CHEBI:30616"/>
    </ligand>
</feature>
<keyword evidence="11" id="KW-0546">Nucleotide metabolism</keyword>
<dbReference type="STRING" id="99656.SAMN05421659_101206"/>
<dbReference type="InterPro" id="IPR036850">
    <property type="entry name" value="NDK-like_dom_sf"/>
</dbReference>
<organism evidence="15 16">
    <name type="scientific">[Clostridium] fimetarium</name>
    <dbReference type="NCBI Taxonomy" id="99656"/>
    <lineage>
        <taxon>Bacteria</taxon>
        <taxon>Bacillati</taxon>
        <taxon>Bacillota</taxon>
        <taxon>Clostridia</taxon>
        <taxon>Lachnospirales</taxon>
        <taxon>Lachnospiraceae</taxon>
    </lineage>
</organism>
<reference evidence="15 16" key="1">
    <citation type="submission" date="2016-10" db="EMBL/GenBank/DDBJ databases">
        <authorList>
            <person name="de Groot N.N."/>
        </authorList>
    </citation>
    <scope>NUCLEOTIDE SEQUENCE [LARGE SCALE GENOMIC DNA]</scope>
    <source>
        <strain evidence="15 16">DSM 9179</strain>
    </source>
</reference>
<evidence type="ECO:0000256" key="13">
    <source>
        <dbReference type="RuleBase" id="RU004011"/>
    </source>
</evidence>
<dbReference type="AlphaFoldDB" id="A0A1I0M5I4"/>
<dbReference type="GO" id="GO:0006228">
    <property type="term" value="P:UTP biosynthetic process"/>
    <property type="evidence" value="ECO:0007669"/>
    <property type="project" value="InterPro"/>
</dbReference>
<proteinExistence type="inferred from homology"/>
<keyword evidence="7" id="KW-0547">Nucleotide-binding</keyword>
<feature type="binding site" evidence="12">
    <location>
        <position position="9"/>
    </location>
    <ligand>
        <name>ATP</name>
        <dbReference type="ChEBI" id="CHEBI:30616"/>
    </ligand>
</feature>
<keyword evidence="6" id="KW-0479">Metal-binding</keyword>
<feature type="binding site" evidence="12">
    <location>
        <position position="102"/>
    </location>
    <ligand>
        <name>ATP</name>
        <dbReference type="ChEBI" id="CHEBI:30616"/>
    </ligand>
</feature>
<dbReference type="InterPro" id="IPR034907">
    <property type="entry name" value="NDK-like_dom"/>
</dbReference>
<dbReference type="Pfam" id="PF00334">
    <property type="entry name" value="NDK"/>
    <property type="match status" value="1"/>
</dbReference>
<dbReference type="InterPro" id="IPR001564">
    <property type="entry name" value="Nucleoside_diP_kinase"/>
</dbReference>
<dbReference type="RefSeq" id="WP_092449687.1">
    <property type="nucleotide sequence ID" value="NZ_FOJI01000001.1"/>
</dbReference>
<dbReference type="Gene3D" id="3.30.70.141">
    <property type="entry name" value="Nucleoside diphosphate kinase-like domain"/>
    <property type="match status" value="1"/>
</dbReference>
<evidence type="ECO:0000313" key="15">
    <source>
        <dbReference type="EMBL" id="SEV83552.1"/>
    </source>
</evidence>
<dbReference type="SMART" id="SM00562">
    <property type="entry name" value="NDK"/>
    <property type="match status" value="1"/>
</dbReference>
<sequence length="138" mass="15774">MERTLVIIKPEAVKRKLVGRIISIYEDNHLEIIHSHRIRATKEVLKKHYDDIKDKPFFNEVIDYMSSSEVVVLILEGENVVNIVREVNGATNPAQTRPGTIRYMYGVNVQENAVHGSSSVEIANREIAIWSDLIKYEG</sequence>
<evidence type="ECO:0000256" key="7">
    <source>
        <dbReference type="ARBA" id="ARBA00022741"/>
    </source>
</evidence>
<dbReference type="EMBL" id="FOJI01000001">
    <property type="protein sequence ID" value="SEV83552.1"/>
    <property type="molecule type" value="Genomic_DNA"/>
</dbReference>
<evidence type="ECO:0000256" key="6">
    <source>
        <dbReference type="ARBA" id="ARBA00022723"/>
    </source>
</evidence>
<evidence type="ECO:0000259" key="14">
    <source>
        <dbReference type="SMART" id="SM00562"/>
    </source>
</evidence>